<evidence type="ECO:0000313" key="5">
    <source>
        <dbReference type="EMBL" id="PRY84970.1"/>
    </source>
</evidence>
<dbReference type="SUPFAM" id="SSF101852">
    <property type="entry name" value="Bacterial fluorinating enzyme, C-terminal domain"/>
    <property type="match status" value="1"/>
</dbReference>
<feature type="domain" description="S-adenosyl-l-methionine hydroxide adenosyltransferase N-terminal" evidence="3">
    <location>
        <begin position="4"/>
        <end position="144"/>
    </location>
</feature>
<name>A0A2T0WE29_9BACT</name>
<dbReference type="Gene3D" id="3.40.50.10790">
    <property type="entry name" value="S-adenosyl-l-methionine hydroxide adenosyltransferase, N-terminal"/>
    <property type="match status" value="1"/>
</dbReference>
<dbReference type="OrthoDB" id="9792195at2"/>
<gene>
    <name evidence="5" type="ORF">CLW00_11511</name>
</gene>
<organism evidence="5 6">
    <name type="scientific">Mongoliibacter ruber</name>
    <dbReference type="NCBI Taxonomy" id="1750599"/>
    <lineage>
        <taxon>Bacteria</taxon>
        <taxon>Pseudomonadati</taxon>
        <taxon>Bacteroidota</taxon>
        <taxon>Cytophagia</taxon>
        <taxon>Cytophagales</taxon>
        <taxon>Cyclobacteriaceae</taxon>
        <taxon>Mongoliibacter</taxon>
    </lineage>
</organism>
<accession>A0A2T0WE29</accession>
<evidence type="ECO:0000259" key="3">
    <source>
        <dbReference type="Pfam" id="PF01887"/>
    </source>
</evidence>
<dbReference type="Gene3D" id="2.40.30.90">
    <property type="entry name" value="Bacterial fluorinating enzyme like"/>
    <property type="match status" value="1"/>
</dbReference>
<evidence type="ECO:0000313" key="6">
    <source>
        <dbReference type="Proteomes" id="UP000238157"/>
    </source>
</evidence>
<dbReference type="InterPro" id="IPR046470">
    <property type="entry name" value="SAM_HAT_C"/>
</dbReference>
<evidence type="ECO:0000256" key="1">
    <source>
        <dbReference type="ARBA" id="ARBA00022691"/>
    </source>
</evidence>
<dbReference type="EMBL" id="PVTR01000015">
    <property type="protein sequence ID" value="PRY84970.1"/>
    <property type="molecule type" value="Genomic_DNA"/>
</dbReference>
<dbReference type="InterPro" id="IPR046469">
    <property type="entry name" value="SAM_HAT_N"/>
</dbReference>
<keyword evidence="1" id="KW-0949">S-adenosyl-L-methionine</keyword>
<dbReference type="AlphaFoldDB" id="A0A2T0WE29"/>
<dbReference type="InterPro" id="IPR023228">
    <property type="entry name" value="SAM_OH_AdoTrfase_N_sf"/>
</dbReference>
<evidence type="ECO:0000259" key="4">
    <source>
        <dbReference type="Pfam" id="PF20257"/>
    </source>
</evidence>
<keyword evidence="6" id="KW-1185">Reference proteome</keyword>
<dbReference type="RefSeq" id="WP_106135255.1">
    <property type="nucleotide sequence ID" value="NZ_PVTR01000015.1"/>
</dbReference>
<dbReference type="Proteomes" id="UP000238157">
    <property type="component" value="Unassembled WGS sequence"/>
</dbReference>
<proteinExistence type="inferred from homology"/>
<protein>
    <recommendedName>
        <fullName evidence="7">S-adenosyl-l-methionine hydroxide adenosyltransferase</fullName>
    </recommendedName>
</protein>
<dbReference type="SUPFAM" id="SSF102522">
    <property type="entry name" value="Bacterial fluorinating enzyme, N-terminal domain"/>
    <property type="match status" value="1"/>
</dbReference>
<dbReference type="InterPro" id="IPR002747">
    <property type="entry name" value="SAM_OH_AdoTrfase"/>
</dbReference>
<dbReference type="PANTHER" id="PTHR35092:SF1">
    <property type="entry name" value="CHLORINASE MJ1651"/>
    <property type="match status" value="1"/>
</dbReference>
<evidence type="ECO:0000256" key="2">
    <source>
        <dbReference type="ARBA" id="ARBA00024035"/>
    </source>
</evidence>
<comment type="similarity">
    <text evidence="2">Belongs to the SAM hydrolase / SAM-dependent halogenase family.</text>
</comment>
<dbReference type="Pfam" id="PF20257">
    <property type="entry name" value="SAM_HAT_C"/>
    <property type="match status" value="1"/>
</dbReference>
<dbReference type="Pfam" id="PF01887">
    <property type="entry name" value="SAM_HAT_N"/>
    <property type="match status" value="1"/>
</dbReference>
<sequence length="262" mass="29017">MALITFTSDFGDRDYYVPAVKAKMLSINPQLSIIDITHHVDNFDVAHAAFTLKSVYKEFPKGTIHLVAMNGTSNITDGFIGVKHEEHIFIGPNNGILSLLFDSEPGIIVQFADIHLKESTFPTKDILAPIAAKVASGAAIHDFGGPLQQIRKMLPRHVKANKKQIIGHVVRVDNYGNLITNIEKGIFDKLNPGKFTIQFGRENIQDLQHAYDLVEPGDCFAFFNSLGLLEIGINHGHGAELLGLRYDSPIFIHFETEETEIG</sequence>
<feature type="domain" description="S-adenosyl-l-methionine hydroxide adenosyltransferase C-terminal" evidence="4">
    <location>
        <begin position="167"/>
        <end position="250"/>
    </location>
</feature>
<evidence type="ECO:0008006" key="7">
    <source>
        <dbReference type="Google" id="ProtNLM"/>
    </source>
</evidence>
<dbReference type="PIRSF" id="PIRSF006779">
    <property type="entry name" value="UCP006779"/>
    <property type="match status" value="1"/>
</dbReference>
<comment type="caution">
    <text evidence="5">The sequence shown here is derived from an EMBL/GenBank/DDBJ whole genome shotgun (WGS) entry which is preliminary data.</text>
</comment>
<dbReference type="PANTHER" id="PTHR35092">
    <property type="entry name" value="CHLORINASE MJ1651"/>
    <property type="match status" value="1"/>
</dbReference>
<dbReference type="InterPro" id="IPR023227">
    <property type="entry name" value="SAM_OH_AdoTrfase_C_sf"/>
</dbReference>
<reference evidence="5 6" key="1">
    <citation type="submission" date="2018-03" db="EMBL/GenBank/DDBJ databases">
        <title>Genomic Encyclopedia of Archaeal and Bacterial Type Strains, Phase II (KMG-II): from individual species to whole genera.</title>
        <authorList>
            <person name="Goeker M."/>
        </authorList>
    </citation>
    <scope>NUCLEOTIDE SEQUENCE [LARGE SCALE GENOMIC DNA]</scope>
    <source>
        <strain evidence="5 6">DSM 27929</strain>
    </source>
</reference>